<protein>
    <recommendedName>
        <fullName evidence="2">Methyltransferase type 11 domain-containing protein</fullName>
    </recommendedName>
</protein>
<dbReference type="InterPro" id="IPR013216">
    <property type="entry name" value="Methyltransf_11"/>
</dbReference>
<evidence type="ECO:0000313" key="4">
    <source>
        <dbReference type="Proteomes" id="UP000250434"/>
    </source>
</evidence>
<dbReference type="Proteomes" id="UP000250434">
    <property type="component" value="Chromosome"/>
</dbReference>
<dbReference type="RefSeq" id="WP_113696707.1">
    <property type="nucleotide sequence ID" value="NZ_CP015163.1"/>
</dbReference>
<evidence type="ECO:0000259" key="2">
    <source>
        <dbReference type="Pfam" id="PF08241"/>
    </source>
</evidence>
<proteinExistence type="predicted"/>
<feature type="domain" description="Methyltransferase type 11" evidence="2">
    <location>
        <begin position="40"/>
        <end position="129"/>
    </location>
</feature>
<dbReference type="AlphaFoldDB" id="A0A344LHX7"/>
<dbReference type="KEGG" id="aab:A4R43_38645"/>
<gene>
    <name evidence="3" type="ORF">A4R43_38645</name>
</gene>
<organism evidence="3 4">
    <name type="scientific">Amycolatopsis albispora</name>
    <dbReference type="NCBI Taxonomy" id="1804986"/>
    <lineage>
        <taxon>Bacteria</taxon>
        <taxon>Bacillati</taxon>
        <taxon>Actinomycetota</taxon>
        <taxon>Actinomycetes</taxon>
        <taxon>Pseudonocardiales</taxon>
        <taxon>Pseudonocardiaceae</taxon>
        <taxon>Amycolatopsis</taxon>
    </lineage>
</organism>
<dbReference type="Gene3D" id="3.40.50.150">
    <property type="entry name" value="Vaccinia Virus protein VP39"/>
    <property type="match status" value="1"/>
</dbReference>
<dbReference type="GO" id="GO:0008757">
    <property type="term" value="F:S-adenosylmethionine-dependent methyltransferase activity"/>
    <property type="evidence" value="ECO:0007669"/>
    <property type="project" value="InterPro"/>
</dbReference>
<evidence type="ECO:0000256" key="1">
    <source>
        <dbReference type="SAM" id="MobiDB-lite"/>
    </source>
</evidence>
<evidence type="ECO:0000313" key="3">
    <source>
        <dbReference type="EMBL" id="AXB47651.1"/>
    </source>
</evidence>
<dbReference type="PANTHER" id="PTHR45036">
    <property type="entry name" value="METHYLTRANSFERASE LIKE 7B"/>
    <property type="match status" value="1"/>
</dbReference>
<reference evidence="3 4" key="1">
    <citation type="submission" date="2016-04" db="EMBL/GenBank/DDBJ databases">
        <title>Complete genome sequence and analysis of deep-sea sediment isolate, Amycolatopsis sp. WP1.</title>
        <authorList>
            <person name="Wang H."/>
            <person name="Chen S."/>
            <person name="Wu Q."/>
        </authorList>
    </citation>
    <scope>NUCLEOTIDE SEQUENCE [LARGE SCALE GENOMIC DNA]</scope>
    <source>
        <strain evidence="3 4">WP1</strain>
    </source>
</reference>
<dbReference type="PANTHER" id="PTHR45036:SF1">
    <property type="entry name" value="METHYLTRANSFERASE LIKE 7A"/>
    <property type="match status" value="1"/>
</dbReference>
<keyword evidence="4" id="KW-1185">Reference proteome</keyword>
<dbReference type="EMBL" id="CP015163">
    <property type="protein sequence ID" value="AXB47651.1"/>
    <property type="molecule type" value="Genomic_DNA"/>
</dbReference>
<feature type="region of interest" description="Disordered" evidence="1">
    <location>
        <begin position="1"/>
        <end position="24"/>
    </location>
</feature>
<dbReference type="OrthoDB" id="65624at2"/>
<dbReference type="InterPro" id="IPR029063">
    <property type="entry name" value="SAM-dependent_MTases_sf"/>
</dbReference>
<name>A0A344LHX7_9PSEU</name>
<dbReference type="SUPFAM" id="SSF53335">
    <property type="entry name" value="S-adenosyl-L-methionine-dependent methyltransferases"/>
    <property type="match status" value="1"/>
</dbReference>
<dbReference type="Pfam" id="PF08241">
    <property type="entry name" value="Methyltransf_11"/>
    <property type="match status" value="1"/>
</dbReference>
<dbReference type="InterPro" id="IPR052356">
    <property type="entry name" value="Thiol_S-MT"/>
</dbReference>
<sequence>MTTRTARGWRRAARNRSAGGAGMYGPQRRRLLADLTGTVLEIGPGAGANTAHFPRGVRWLGLEPNPYLHERLREQANGPVIGGAAEAIPLADHSVDAVVGTIVLCSVEDQRRVLAEIVRVLRPGGRYVFLEHVAAPEGTWSRWAQKTVAPVSRWLDGGCDPARETGRAIDAAGFARVETEEFLLHGPFGVKIPHLTGWASTPG</sequence>
<dbReference type="CDD" id="cd02440">
    <property type="entry name" value="AdoMet_MTases"/>
    <property type="match status" value="1"/>
</dbReference>
<accession>A0A344LHX7</accession>